<dbReference type="SUPFAM" id="SSF53335">
    <property type="entry name" value="S-adenosyl-L-methionine-dependent methyltransferases"/>
    <property type="match status" value="1"/>
</dbReference>
<evidence type="ECO:0000313" key="2">
    <source>
        <dbReference type="EMBL" id="GIT95592.1"/>
    </source>
</evidence>
<protein>
    <recommendedName>
        <fullName evidence="1">Methyltransferase FkbM domain-containing protein</fullName>
    </recommendedName>
</protein>
<comment type="caution">
    <text evidence="2">The sequence shown here is derived from an EMBL/GenBank/DDBJ whole genome shotgun (WGS) entry which is preliminary data.</text>
</comment>
<dbReference type="Proteomes" id="UP000786693">
    <property type="component" value="Unassembled WGS sequence"/>
</dbReference>
<dbReference type="InterPro" id="IPR006342">
    <property type="entry name" value="FkbM_mtfrase"/>
</dbReference>
<evidence type="ECO:0000259" key="1">
    <source>
        <dbReference type="Pfam" id="PF05050"/>
    </source>
</evidence>
<accession>A0ABQ4NNA4</accession>
<organism evidence="2 3">
    <name type="scientific">Jannaschia pagri</name>
    <dbReference type="NCBI Taxonomy" id="2829797"/>
    <lineage>
        <taxon>Bacteria</taxon>
        <taxon>Pseudomonadati</taxon>
        <taxon>Pseudomonadota</taxon>
        <taxon>Alphaproteobacteria</taxon>
        <taxon>Rhodobacterales</taxon>
        <taxon>Roseobacteraceae</taxon>
        <taxon>Jannaschia</taxon>
    </lineage>
</organism>
<reference evidence="2 3" key="1">
    <citation type="submission" date="2021-05" db="EMBL/GenBank/DDBJ databases">
        <title>Bacteria Genome sequencing.</title>
        <authorList>
            <person name="Takabe Y."/>
            <person name="Nakajima Y."/>
            <person name="Suzuki S."/>
            <person name="Shiozaki T."/>
        </authorList>
    </citation>
    <scope>NUCLEOTIDE SEQUENCE [LARGE SCALE GENOMIC DNA]</scope>
    <source>
        <strain evidence="2 3">AI_62</strain>
    </source>
</reference>
<sequence length="132" mass="14933">MWSETGASLEFVSPRDAGSEFGSIATFADRTLSPRKKLRSDRYKVTTVSLNDLLDRHDAPEVIDYMSIDTEGSELDILRAFDFGPRKIRVMTVEHNYTPAREQIHDLLAAQGYTRVLEKASAFDDWYVLGDG</sequence>
<gene>
    <name evidence="2" type="ORF">JANAI62_22150</name>
</gene>
<dbReference type="EMBL" id="BPFH01000004">
    <property type="protein sequence ID" value="GIT95592.1"/>
    <property type="molecule type" value="Genomic_DNA"/>
</dbReference>
<dbReference type="InterPro" id="IPR029063">
    <property type="entry name" value="SAM-dependent_MTases_sf"/>
</dbReference>
<evidence type="ECO:0000313" key="3">
    <source>
        <dbReference type="Proteomes" id="UP000786693"/>
    </source>
</evidence>
<feature type="domain" description="Methyltransferase FkbM" evidence="1">
    <location>
        <begin position="35"/>
        <end position="113"/>
    </location>
</feature>
<proteinExistence type="predicted"/>
<dbReference type="Pfam" id="PF05050">
    <property type="entry name" value="Methyltransf_21"/>
    <property type="match status" value="1"/>
</dbReference>
<dbReference type="Gene3D" id="3.40.50.150">
    <property type="entry name" value="Vaccinia Virus protein VP39"/>
    <property type="match status" value="1"/>
</dbReference>
<name>A0ABQ4NNA4_9RHOB</name>
<keyword evidence="3" id="KW-1185">Reference proteome</keyword>